<dbReference type="Proteomes" id="UP000075882">
    <property type="component" value="Unassembled WGS sequence"/>
</dbReference>
<reference evidence="2" key="1">
    <citation type="submission" date="2022-08" db="UniProtKB">
        <authorList>
            <consortium name="EnsemblMetazoa"/>
        </authorList>
    </citation>
    <scope>IDENTIFICATION</scope>
</reference>
<organism evidence="2">
    <name type="scientific">Anopheles coluzzii</name>
    <name type="common">African malaria mosquito</name>
    <dbReference type="NCBI Taxonomy" id="1518534"/>
    <lineage>
        <taxon>Eukaryota</taxon>
        <taxon>Metazoa</taxon>
        <taxon>Ecdysozoa</taxon>
        <taxon>Arthropoda</taxon>
        <taxon>Hexapoda</taxon>
        <taxon>Insecta</taxon>
        <taxon>Pterygota</taxon>
        <taxon>Neoptera</taxon>
        <taxon>Endopterygota</taxon>
        <taxon>Diptera</taxon>
        <taxon>Nematocera</taxon>
        <taxon>Culicoidea</taxon>
        <taxon>Culicidae</taxon>
        <taxon>Anophelinae</taxon>
        <taxon>Anopheles</taxon>
    </lineage>
</organism>
<feature type="region of interest" description="Disordered" evidence="1">
    <location>
        <begin position="85"/>
        <end position="111"/>
    </location>
</feature>
<sequence length="111" mass="13129">MFWLNTEFQPQYGRFQLVRSGHDRLVPLHERPVRLLPIDVPRQMNRRFRPARCAVHSHDIADLVAWLPARNLMLKGFHQVGVQNEHDTHTHQSKSYGNQLTDDLHRNFSKV</sequence>
<evidence type="ECO:0000256" key="1">
    <source>
        <dbReference type="SAM" id="MobiDB-lite"/>
    </source>
</evidence>
<feature type="compositionally biased region" description="Basic and acidic residues" evidence="1">
    <location>
        <begin position="102"/>
        <end position="111"/>
    </location>
</feature>
<evidence type="ECO:0000313" key="2">
    <source>
        <dbReference type="EnsemblMetazoa" id="ACOM030775-PA.1"/>
    </source>
</evidence>
<dbReference type="AlphaFoldDB" id="A0A8W7PF87"/>
<dbReference type="EnsemblMetazoa" id="ACOM030775-RA">
    <property type="protein sequence ID" value="ACOM030775-PA.1"/>
    <property type="gene ID" value="ACOM030775"/>
</dbReference>
<accession>A0A8W7PF87</accession>
<proteinExistence type="predicted"/>
<protein>
    <submittedName>
        <fullName evidence="2">Uncharacterized protein</fullName>
    </submittedName>
</protein>
<name>A0A8W7PF87_ANOCL</name>